<dbReference type="SMART" id="SM00471">
    <property type="entry name" value="HDc"/>
    <property type="match status" value="1"/>
</dbReference>
<proteinExistence type="predicted"/>
<dbReference type="Pfam" id="PF01966">
    <property type="entry name" value="HD"/>
    <property type="match status" value="1"/>
</dbReference>
<evidence type="ECO:0000313" key="3">
    <source>
        <dbReference type="Proteomes" id="UP001564657"/>
    </source>
</evidence>
<dbReference type="InterPro" id="IPR003607">
    <property type="entry name" value="HD/PDEase_dom"/>
</dbReference>
<dbReference type="Gene3D" id="1.10.3210.10">
    <property type="entry name" value="Hypothetical protein af1432"/>
    <property type="match status" value="1"/>
</dbReference>
<reference evidence="2 3" key="1">
    <citation type="submission" date="2024-08" db="EMBL/GenBank/DDBJ databases">
        <title>Clostridium lapicellarii sp. nov., and Clostridium renhuaiense sp. nov., two species isolated from the mud in a fermentation cellar used for producing sauce-flavour Chinese liquors.</title>
        <authorList>
            <person name="Yang F."/>
            <person name="Wang H."/>
            <person name="Chen L.Q."/>
            <person name="Zhou N."/>
            <person name="Lu J.J."/>
            <person name="Pu X.X."/>
            <person name="Wan B."/>
            <person name="Wang L."/>
            <person name="Liu S.J."/>
        </authorList>
    </citation>
    <scope>NUCLEOTIDE SEQUENCE [LARGE SCALE GENOMIC DNA]</scope>
    <source>
        <strain evidence="2 3">MT-5</strain>
    </source>
</reference>
<comment type="caution">
    <text evidence="2">The sequence shown here is derived from an EMBL/GenBank/DDBJ whole genome shotgun (WGS) entry which is preliminary data.</text>
</comment>
<dbReference type="InterPro" id="IPR006675">
    <property type="entry name" value="HDIG_dom"/>
</dbReference>
<gene>
    <name evidence="2" type="ORF">AB8U03_10240</name>
</gene>
<keyword evidence="3" id="KW-1185">Reference proteome</keyword>
<dbReference type="InterPro" id="IPR006674">
    <property type="entry name" value="HD_domain"/>
</dbReference>
<dbReference type="SUPFAM" id="SSF109604">
    <property type="entry name" value="HD-domain/PDEase-like"/>
    <property type="match status" value="1"/>
</dbReference>
<organism evidence="2 3">
    <name type="scientific">Clostridium moutaii</name>
    <dbReference type="NCBI Taxonomy" id="3240932"/>
    <lineage>
        <taxon>Bacteria</taxon>
        <taxon>Bacillati</taxon>
        <taxon>Bacillota</taxon>
        <taxon>Clostridia</taxon>
        <taxon>Eubacteriales</taxon>
        <taxon>Clostridiaceae</taxon>
        <taxon>Clostridium</taxon>
    </lineage>
</organism>
<dbReference type="Proteomes" id="UP001564657">
    <property type="component" value="Unassembled WGS sequence"/>
</dbReference>
<accession>A0ABV4BP64</accession>
<evidence type="ECO:0000259" key="1">
    <source>
        <dbReference type="PROSITE" id="PS51831"/>
    </source>
</evidence>
<dbReference type="NCBIfam" id="TIGR00277">
    <property type="entry name" value="HDIG"/>
    <property type="match status" value="1"/>
</dbReference>
<dbReference type="PROSITE" id="PS51831">
    <property type="entry name" value="HD"/>
    <property type="match status" value="1"/>
</dbReference>
<dbReference type="EMBL" id="JBGEWD010000008">
    <property type="protein sequence ID" value="MEY8000569.1"/>
    <property type="molecule type" value="Genomic_DNA"/>
</dbReference>
<name>A0ABV4BP64_9CLOT</name>
<evidence type="ECO:0000313" key="2">
    <source>
        <dbReference type="EMBL" id="MEY8000569.1"/>
    </source>
</evidence>
<protein>
    <submittedName>
        <fullName evidence="2">HD domain-containing protein</fullName>
    </submittedName>
</protein>
<dbReference type="RefSeq" id="WP_369704453.1">
    <property type="nucleotide sequence ID" value="NZ_JBGEWD010000008.1"/>
</dbReference>
<sequence>MLFLKKINAILNNNRFREYLNEINKLEKQREFCKHDISHLLDVARIAYIITLEKDVDEKKEVIYAAALLHDIGKGIQYEKGIPHELASAKLAADILEECGFSGDEKNRIIDIILNHRKKDPDNLLNSIFYSSDKFSRNCFICRAFSECNWPDEKKNFIIKY</sequence>
<feature type="domain" description="HD" evidence="1">
    <location>
        <begin position="36"/>
        <end position="138"/>
    </location>
</feature>